<accession>A0A8T2X6S9</accession>
<evidence type="ECO:0000313" key="9">
    <source>
        <dbReference type="Proteomes" id="UP000807159"/>
    </source>
</evidence>
<dbReference type="Pfam" id="PF00892">
    <property type="entry name" value="EamA"/>
    <property type="match status" value="2"/>
</dbReference>
<evidence type="ECO:0000256" key="1">
    <source>
        <dbReference type="ARBA" id="ARBA00004141"/>
    </source>
</evidence>
<dbReference type="EMBL" id="JACEGQ020000014">
    <property type="protein sequence ID" value="KAH8488926.1"/>
    <property type="molecule type" value="Genomic_DNA"/>
</dbReference>
<keyword evidence="5 6" id="KW-0472">Membrane</keyword>
<protein>
    <recommendedName>
        <fullName evidence="7">EamA domain-containing protein</fullName>
    </recommendedName>
</protein>
<evidence type="ECO:0000256" key="5">
    <source>
        <dbReference type="ARBA" id="ARBA00023136"/>
    </source>
</evidence>
<feature type="transmembrane region" description="Helical" evidence="6">
    <location>
        <begin position="318"/>
        <end position="339"/>
    </location>
</feature>
<dbReference type="InterPro" id="IPR030184">
    <property type="entry name" value="WAT1-related"/>
</dbReference>
<evidence type="ECO:0000256" key="4">
    <source>
        <dbReference type="ARBA" id="ARBA00022989"/>
    </source>
</evidence>
<dbReference type="PANTHER" id="PTHR31218">
    <property type="entry name" value="WAT1-RELATED PROTEIN"/>
    <property type="match status" value="1"/>
</dbReference>
<dbReference type="AlphaFoldDB" id="A0A8T2X6S9"/>
<dbReference type="GO" id="GO:0022857">
    <property type="term" value="F:transmembrane transporter activity"/>
    <property type="evidence" value="ECO:0007669"/>
    <property type="project" value="InterPro"/>
</dbReference>
<evidence type="ECO:0000259" key="7">
    <source>
        <dbReference type="Pfam" id="PF00892"/>
    </source>
</evidence>
<keyword evidence="4 6" id="KW-1133">Transmembrane helix</keyword>
<feature type="transmembrane region" description="Helical" evidence="6">
    <location>
        <begin position="371"/>
        <end position="390"/>
    </location>
</feature>
<proteinExistence type="inferred from homology"/>
<organism evidence="8 9">
    <name type="scientific">Populus deltoides</name>
    <name type="common">Eastern poplar</name>
    <name type="synonym">Eastern cottonwood</name>
    <dbReference type="NCBI Taxonomy" id="3696"/>
    <lineage>
        <taxon>Eukaryota</taxon>
        <taxon>Viridiplantae</taxon>
        <taxon>Streptophyta</taxon>
        <taxon>Embryophyta</taxon>
        <taxon>Tracheophyta</taxon>
        <taxon>Spermatophyta</taxon>
        <taxon>Magnoliopsida</taxon>
        <taxon>eudicotyledons</taxon>
        <taxon>Gunneridae</taxon>
        <taxon>Pentapetalae</taxon>
        <taxon>rosids</taxon>
        <taxon>fabids</taxon>
        <taxon>Malpighiales</taxon>
        <taxon>Salicaceae</taxon>
        <taxon>Saliceae</taxon>
        <taxon>Populus</taxon>
    </lineage>
</organism>
<feature type="transmembrane region" description="Helical" evidence="6">
    <location>
        <begin position="204"/>
        <end position="222"/>
    </location>
</feature>
<sequence>MKFISPVALRLHTVGRVSVRERKYSVTSSASPKFLSIYCTALRENMSDVGQWKPVVGMLVISFAFAIVNLLLKKMIDQGTNNMVIATYRLSSSAIFLAPIAYFWESFSAFNCDVYQLVIVNAAPFIGNSTEKSRPKLTASIFCHLFLGAFVGLTLTQYLFLLGLEYISVTFSCAFLNTVPVNTFILALLFRLEKLNMSSKAGRAKVLGTFICMGGAVLLILYKGIPLTNPRSEATTTHDILISGKKKRSWVAGSILSLAGCFMWSAWFLMQAKISKIYPCQYSSTAIMSFFGAIQSAALSLILKRKFSIWILKSKLEIISVLNAGIIGSGLCYVGMSWCIKQRGPVFTSAFTPFIQIFAAMFDFSILHEQIYLGSVLGSIVVILGLYILLWGKRTEAVDCGEKQAQLTDVEENHDTEAQISATNSKSNP</sequence>
<feature type="transmembrane region" description="Helical" evidence="6">
    <location>
        <begin position="139"/>
        <end position="160"/>
    </location>
</feature>
<feature type="transmembrane region" description="Helical" evidence="6">
    <location>
        <begin position="166"/>
        <end position="192"/>
    </location>
</feature>
<feature type="domain" description="EamA" evidence="7">
    <location>
        <begin position="55"/>
        <end position="220"/>
    </location>
</feature>
<feature type="transmembrane region" description="Helical" evidence="6">
    <location>
        <begin position="84"/>
        <end position="102"/>
    </location>
</feature>
<evidence type="ECO:0000256" key="2">
    <source>
        <dbReference type="ARBA" id="ARBA00007635"/>
    </source>
</evidence>
<feature type="transmembrane region" description="Helical" evidence="6">
    <location>
        <begin position="250"/>
        <end position="270"/>
    </location>
</feature>
<keyword evidence="9" id="KW-1185">Reference proteome</keyword>
<feature type="transmembrane region" description="Helical" evidence="6">
    <location>
        <begin position="55"/>
        <end position="72"/>
    </location>
</feature>
<gene>
    <name evidence="8" type="ORF">H0E87_024526</name>
</gene>
<dbReference type="GO" id="GO:0016020">
    <property type="term" value="C:membrane"/>
    <property type="evidence" value="ECO:0007669"/>
    <property type="project" value="UniProtKB-SubCell"/>
</dbReference>
<evidence type="ECO:0000313" key="8">
    <source>
        <dbReference type="EMBL" id="KAH8488926.1"/>
    </source>
</evidence>
<evidence type="ECO:0000256" key="6">
    <source>
        <dbReference type="SAM" id="Phobius"/>
    </source>
</evidence>
<comment type="subcellular location">
    <subcellularLocation>
        <location evidence="1">Membrane</location>
        <topology evidence="1">Multi-pass membrane protein</topology>
    </subcellularLocation>
</comment>
<name>A0A8T2X6S9_POPDE</name>
<dbReference type="InterPro" id="IPR000620">
    <property type="entry name" value="EamA_dom"/>
</dbReference>
<dbReference type="SUPFAM" id="SSF103481">
    <property type="entry name" value="Multidrug resistance efflux transporter EmrE"/>
    <property type="match status" value="2"/>
</dbReference>
<feature type="domain" description="EamA" evidence="7">
    <location>
        <begin position="253"/>
        <end position="390"/>
    </location>
</feature>
<feature type="transmembrane region" description="Helical" evidence="6">
    <location>
        <begin position="282"/>
        <end position="303"/>
    </location>
</feature>
<comment type="similarity">
    <text evidence="2">Belongs to the drug/metabolite transporter (DMT) superfamily. Plant drug/metabolite exporter (P-DME) (TC 2.A.7.4) family.</text>
</comment>
<dbReference type="Proteomes" id="UP000807159">
    <property type="component" value="Chromosome 14"/>
</dbReference>
<comment type="caution">
    <text evidence="8">The sequence shown here is derived from an EMBL/GenBank/DDBJ whole genome shotgun (WGS) entry which is preliminary data.</text>
</comment>
<evidence type="ECO:0000256" key="3">
    <source>
        <dbReference type="ARBA" id="ARBA00022692"/>
    </source>
</evidence>
<keyword evidence="3 6" id="KW-0812">Transmembrane</keyword>
<dbReference type="InterPro" id="IPR037185">
    <property type="entry name" value="EmrE-like"/>
</dbReference>
<reference evidence="8" key="1">
    <citation type="journal article" date="2021" name="J. Hered.">
        <title>Genome Assembly of Salicaceae Populus deltoides (Eastern Cottonwood) I-69 Based on Nanopore Sequencing and Hi-C Technologies.</title>
        <authorList>
            <person name="Bai S."/>
            <person name="Wu H."/>
            <person name="Zhang J."/>
            <person name="Pan Z."/>
            <person name="Zhao W."/>
            <person name="Li Z."/>
            <person name="Tong C."/>
        </authorList>
    </citation>
    <scope>NUCLEOTIDE SEQUENCE</scope>
    <source>
        <tissue evidence="8">Leaf</tissue>
    </source>
</reference>